<protein>
    <recommendedName>
        <fullName evidence="1">N-acetyltransferase domain-containing protein</fullName>
    </recommendedName>
</protein>
<dbReference type="PANTHER" id="PTHR42791">
    <property type="entry name" value="GNAT FAMILY ACETYLTRANSFERASE"/>
    <property type="match status" value="1"/>
</dbReference>
<accession>A0A9W8QQH5</accession>
<evidence type="ECO:0000313" key="3">
    <source>
        <dbReference type="Proteomes" id="UP001144673"/>
    </source>
</evidence>
<dbReference type="RefSeq" id="XP_056060560.1">
    <property type="nucleotide sequence ID" value="XM_056192329.1"/>
</dbReference>
<name>A0A9W8QQH5_AKAMU</name>
<dbReference type="Pfam" id="PF00583">
    <property type="entry name" value="Acetyltransf_1"/>
    <property type="match status" value="1"/>
</dbReference>
<dbReference type="GO" id="GO:0016747">
    <property type="term" value="F:acyltransferase activity, transferring groups other than amino-acyl groups"/>
    <property type="evidence" value="ECO:0007669"/>
    <property type="project" value="InterPro"/>
</dbReference>
<reference evidence="2" key="1">
    <citation type="journal article" date="2023" name="Access Microbiol">
        <title>De-novo genome assembly for Akanthomyces muscarius, a biocontrol agent of insect agricultural pests.</title>
        <authorList>
            <person name="Erdos Z."/>
            <person name="Studholme D.J."/>
            <person name="Raymond B."/>
            <person name="Sharma M."/>
        </authorList>
    </citation>
    <scope>NUCLEOTIDE SEQUENCE</scope>
    <source>
        <strain evidence="2">Ve6</strain>
    </source>
</reference>
<dbReference type="InterPro" id="IPR000182">
    <property type="entry name" value="GNAT_dom"/>
</dbReference>
<dbReference type="SUPFAM" id="SSF55729">
    <property type="entry name" value="Acyl-CoA N-acyltransferases (Nat)"/>
    <property type="match status" value="1"/>
</dbReference>
<evidence type="ECO:0000313" key="2">
    <source>
        <dbReference type="EMBL" id="KAJ4165645.1"/>
    </source>
</evidence>
<feature type="domain" description="N-acetyltransferase" evidence="1">
    <location>
        <begin position="147"/>
        <end position="293"/>
    </location>
</feature>
<dbReference type="KEGG" id="amus:LMH87_007269"/>
<dbReference type="InterPro" id="IPR016181">
    <property type="entry name" value="Acyl_CoA_acyltransferase"/>
</dbReference>
<dbReference type="Proteomes" id="UP001144673">
    <property type="component" value="Chromosome 1"/>
</dbReference>
<dbReference type="InterPro" id="IPR052523">
    <property type="entry name" value="Trichothecene_AcTrans"/>
</dbReference>
<evidence type="ECO:0000259" key="1">
    <source>
        <dbReference type="PROSITE" id="PS51186"/>
    </source>
</evidence>
<proteinExistence type="predicted"/>
<organism evidence="2 3">
    <name type="scientific">Akanthomyces muscarius</name>
    <name type="common">Entomopathogenic fungus</name>
    <name type="synonym">Lecanicillium muscarium</name>
    <dbReference type="NCBI Taxonomy" id="2231603"/>
    <lineage>
        <taxon>Eukaryota</taxon>
        <taxon>Fungi</taxon>
        <taxon>Dikarya</taxon>
        <taxon>Ascomycota</taxon>
        <taxon>Pezizomycotina</taxon>
        <taxon>Sordariomycetes</taxon>
        <taxon>Hypocreomycetidae</taxon>
        <taxon>Hypocreales</taxon>
        <taxon>Cordycipitaceae</taxon>
        <taxon>Akanthomyces</taxon>
    </lineage>
</organism>
<dbReference type="EMBL" id="JAJHUN010000001">
    <property type="protein sequence ID" value="KAJ4165645.1"/>
    <property type="molecule type" value="Genomic_DNA"/>
</dbReference>
<sequence>MLSKRPLEYIGRRAQTGTVNDSSYGHNVTFRSRWGDNPNLQMQIKRVLSRSEREKRELATVHDPISMAASQTTPPPAYSMAASDLPSGATMRRATTADIPIVSVYMDSFSHDLFSRQVFPRSASSSMTYWTRAVAEEMAEADAVWLVVTEPVAGQQEAVQAFVKWMRPGAPFRDPDAADVYPPEGNPALAVALYARVMGAHRERRWDTPHWYLDMMGVRCACQRRGFARAMVGWGIKQSQRGSCPLYVDATGDARGFYENMGFEMLGRDDDDCKVVIETTEGDVEIYLMLRKPDALLEGPDRQSCCIHSKVERDCISCMTLIENQ</sequence>
<dbReference type="AlphaFoldDB" id="A0A9W8QQH5"/>
<gene>
    <name evidence="2" type="ORF">LMH87_007269</name>
</gene>
<dbReference type="PANTHER" id="PTHR42791:SF2">
    <property type="entry name" value="N-ACETYLTRANSFERASE DOMAIN-CONTAINING PROTEIN"/>
    <property type="match status" value="1"/>
</dbReference>
<dbReference type="GeneID" id="80894428"/>
<keyword evidence="3" id="KW-1185">Reference proteome</keyword>
<dbReference type="Gene3D" id="3.40.630.30">
    <property type="match status" value="1"/>
</dbReference>
<comment type="caution">
    <text evidence="2">The sequence shown here is derived from an EMBL/GenBank/DDBJ whole genome shotgun (WGS) entry which is preliminary data.</text>
</comment>
<dbReference type="PROSITE" id="PS51186">
    <property type="entry name" value="GNAT"/>
    <property type="match status" value="1"/>
</dbReference>